<dbReference type="AlphaFoldDB" id="A0AAJ7W7J2"/>
<protein>
    <submittedName>
        <fullName evidence="2">Uncharacterized protein LOC112495382</fullName>
    </submittedName>
</protein>
<dbReference type="GeneID" id="112495382"/>
<organism evidence="1 2">
    <name type="scientific">Cephus cinctus</name>
    <name type="common">Wheat stem sawfly</name>
    <dbReference type="NCBI Taxonomy" id="211228"/>
    <lineage>
        <taxon>Eukaryota</taxon>
        <taxon>Metazoa</taxon>
        <taxon>Ecdysozoa</taxon>
        <taxon>Arthropoda</taxon>
        <taxon>Hexapoda</taxon>
        <taxon>Insecta</taxon>
        <taxon>Pterygota</taxon>
        <taxon>Neoptera</taxon>
        <taxon>Endopterygota</taxon>
        <taxon>Hymenoptera</taxon>
        <taxon>Cephoidea</taxon>
        <taxon>Cephidae</taxon>
        <taxon>Cephus</taxon>
    </lineage>
</organism>
<name>A0AAJ7W7J2_CEPCN</name>
<evidence type="ECO:0000313" key="2">
    <source>
        <dbReference type="RefSeq" id="XP_024947522.1"/>
    </source>
</evidence>
<dbReference type="KEGG" id="ccin:112495382"/>
<proteinExistence type="predicted"/>
<reference evidence="2" key="1">
    <citation type="submission" date="2025-08" db="UniProtKB">
        <authorList>
            <consortium name="RefSeq"/>
        </authorList>
    </citation>
    <scope>IDENTIFICATION</scope>
</reference>
<keyword evidence="1" id="KW-1185">Reference proteome</keyword>
<gene>
    <name evidence="2" type="primary">LOC112495382</name>
</gene>
<dbReference type="RefSeq" id="XP_024947522.1">
    <property type="nucleotide sequence ID" value="XM_025091754.1"/>
</dbReference>
<accession>A0AAJ7W7J2</accession>
<dbReference type="Proteomes" id="UP000694920">
    <property type="component" value="Unplaced"/>
</dbReference>
<evidence type="ECO:0000313" key="1">
    <source>
        <dbReference type="Proteomes" id="UP000694920"/>
    </source>
</evidence>
<dbReference type="PANTHER" id="PTHR46601:SF1">
    <property type="entry name" value="ADF-H DOMAIN-CONTAINING PROTEIN"/>
    <property type="match status" value="1"/>
</dbReference>
<sequence length="391" mass="44604">MDCVTGDPVWFDGDKETTSEAINCINEGLELIGTSPIKKDKISQKHYATAKIENISKAISENIFHYCCDVSDASVEENDGNHILQLLREEFNATIDHEEQMEILTIFKDWSFRKITHHFPSATFHMITVAKKTAREKGILADSSPKRHPSLTKDVIDLIINFYENDENSRLLPGKSDFVSVKVSNERVHMQKRLILTNLKELYQLFEEKYAEVKCSFSKFATLRPKYCVLAGVSGTHSVCVYAIHENVKSLIDGPNIKHLTADVPIPIKSYHDCLNRMICVQPTTDCYLGTCSTCPGATQLIDELENIFLCDSIDEITYRQLINVDRTTLQVMVSPVDEYLQKLKIGLEKLLLHSYLVKKQNEFMNIKKEKLTENECIVVCDFSENYAFVI</sequence>
<dbReference type="PANTHER" id="PTHR46601">
    <property type="entry name" value="ULP_PROTEASE DOMAIN-CONTAINING PROTEIN"/>
    <property type="match status" value="1"/>
</dbReference>